<evidence type="ECO:0000256" key="1">
    <source>
        <dbReference type="SAM" id="MobiDB-lite"/>
    </source>
</evidence>
<dbReference type="AlphaFoldDB" id="A0A427Y666"/>
<evidence type="ECO:0000313" key="3">
    <source>
        <dbReference type="Proteomes" id="UP000279236"/>
    </source>
</evidence>
<organism evidence="2 3">
    <name type="scientific">Apiotrichum porosum</name>
    <dbReference type="NCBI Taxonomy" id="105984"/>
    <lineage>
        <taxon>Eukaryota</taxon>
        <taxon>Fungi</taxon>
        <taxon>Dikarya</taxon>
        <taxon>Basidiomycota</taxon>
        <taxon>Agaricomycotina</taxon>
        <taxon>Tremellomycetes</taxon>
        <taxon>Trichosporonales</taxon>
        <taxon>Trichosporonaceae</taxon>
        <taxon>Apiotrichum</taxon>
    </lineage>
</organism>
<gene>
    <name evidence="2" type="ORF">EHS24_004831</name>
</gene>
<reference evidence="2 3" key="1">
    <citation type="submission" date="2018-11" db="EMBL/GenBank/DDBJ databases">
        <title>Genome sequence of Apiotrichum porosum DSM 27194.</title>
        <authorList>
            <person name="Aliyu H."/>
            <person name="Gorte O."/>
            <person name="Ochsenreither K."/>
        </authorList>
    </citation>
    <scope>NUCLEOTIDE SEQUENCE [LARGE SCALE GENOMIC DNA]</scope>
    <source>
        <strain evidence="2 3">DSM 27194</strain>
    </source>
</reference>
<feature type="compositionally biased region" description="Acidic residues" evidence="1">
    <location>
        <begin position="247"/>
        <end position="256"/>
    </location>
</feature>
<dbReference type="Proteomes" id="UP000279236">
    <property type="component" value="Unassembled WGS sequence"/>
</dbReference>
<keyword evidence="3" id="KW-1185">Reference proteome</keyword>
<feature type="compositionally biased region" description="Basic and acidic residues" evidence="1">
    <location>
        <begin position="183"/>
        <end position="216"/>
    </location>
</feature>
<dbReference type="RefSeq" id="XP_028479347.1">
    <property type="nucleotide sequence ID" value="XM_028620375.1"/>
</dbReference>
<proteinExistence type="predicted"/>
<evidence type="ECO:0000313" key="2">
    <source>
        <dbReference type="EMBL" id="RSH86562.1"/>
    </source>
</evidence>
<name>A0A427Y666_9TREE</name>
<dbReference type="EMBL" id="RSCE01000002">
    <property type="protein sequence ID" value="RSH86562.1"/>
    <property type="molecule type" value="Genomic_DNA"/>
</dbReference>
<protein>
    <submittedName>
        <fullName evidence="2">Uncharacterized protein</fullName>
    </submittedName>
</protein>
<comment type="caution">
    <text evidence="2">The sequence shown here is derived from an EMBL/GenBank/DDBJ whole genome shotgun (WGS) entry which is preliminary data.</text>
</comment>
<dbReference type="GeneID" id="39589374"/>
<sequence length="256" mass="28133">MSVIEIPDEVAKHNPRLLWLKLQSGGLPLPLTVDHVERCFDWSAYWNSPARSRHEVKVYRDMLTEVYDNMKMEPAAAPALRPIVVPLAMLAPYNWPPVDGTQPLGSTNTPGLRRLQVEHGGLPLPLSEEHFVLGMEAVNQLQARASSLEGGYVAQIAVTTFGKDLVDAASPPGASRPAVKGVGSERDRRERERIASVQDRLHRERVERMRQREEQQQGRSGAGATPTQGSHAGPGTALFTPNATGKEDDEITLVNV</sequence>
<feature type="region of interest" description="Disordered" evidence="1">
    <location>
        <begin position="168"/>
        <end position="256"/>
    </location>
</feature>
<accession>A0A427Y666</accession>